<dbReference type="Pfam" id="PF00536">
    <property type="entry name" value="SAM_1"/>
    <property type="match status" value="1"/>
</dbReference>
<dbReference type="AlphaFoldDB" id="E0VLE0"/>
<sequence length="129" mass="14658">MENIRTEISSLRNQQNLNVRSQSIPRALNSLLASSPGNEKTDPSALTNPTRVKKLTKFFGDEPPLLRLFLKKLGYEKYAGAFESEKIGMVELPYLTEERLQKMGIPMGPRLRILQEAQISFCRDSVYVV</sequence>
<dbReference type="GeneID" id="8229558"/>
<evidence type="ECO:0000313" key="5">
    <source>
        <dbReference type="Proteomes" id="UP000009046"/>
    </source>
</evidence>
<proteinExistence type="predicted"/>
<evidence type="ECO:0000259" key="2">
    <source>
        <dbReference type="SMART" id="SM00454"/>
    </source>
</evidence>
<dbReference type="EMBL" id="AAZO01003330">
    <property type="status" value="NOT_ANNOTATED_CDS"/>
    <property type="molecule type" value="Genomic_DNA"/>
</dbReference>
<name>E0VLE0_PEDHC</name>
<dbReference type="GO" id="GO:0005737">
    <property type="term" value="C:cytoplasm"/>
    <property type="evidence" value="ECO:0007669"/>
    <property type="project" value="TreeGrafter"/>
</dbReference>
<keyword evidence="5" id="KW-1185">Reference proteome</keyword>
<reference evidence="4" key="3">
    <citation type="submission" date="2021-02" db="UniProtKB">
        <authorList>
            <consortium name="EnsemblMetazoa"/>
        </authorList>
    </citation>
    <scope>IDENTIFICATION</scope>
    <source>
        <strain evidence="4">USDA</strain>
    </source>
</reference>
<dbReference type="PANTHER" id="PTHR10627:SF69">
    <property type="entry name" value="PROTEIN BICAUDAL C"/>
    <property type="match status" value="1"/>
</dbReference>
<feature type="domain" description="SAM" evidence="2">
    <location>
        <begin position="59"/>
        <end position="123"/>
    </location>
</feature>
<dbReference type="InterPro" id="IPR001660">
    <property type="entry name" value="SAM"/>
</dbReference>
<reference evidence="3" key="2">
    <citation type="submission" date="2007-04" db="EMBL/GenBank/DDBJ databases">
        <title>The genome of the human body louse.</title>
        <authorList>
            <consortium name="The Human Body Louse Genome Consortium"/>
            <person name="Kirkness E."/>
            <person name="Walenz B."/>
            <person name="Hass B."/>
            <person name="Bruggner R."/>
            <person name="Strausberg R."/>
        </authorList>
    </citation>
    <scope>NUCLEOTIDE SEQUENCE</scope>
    <source>
        <strain evidence="3">USDA</strain>
    </source>
</reference>
<evidence type="ECO:0000313" key="3">
    <source>
        <dbReference type="EMBL" id="EEB14196.1"/>
    </source>
</evidence>
<dbReference type="InParanoid" id="E0VLE0"/>
<dbReference type="eggNOG" id="ENOG502QW9V">
    <property type="taxonomic scope" value="Eukaryota"/>
</dbReference>
<protein>
    <recommendedName>
        <fullName evidence="2">SAM domain-containing protein</fullName>
    </recommendedName>
</protein>
<gene>
    <name evidence="4" type="primary">8229558</name>
    <name evidence="3" type="ORF">Phum_PHUM286820</name>
</gene>
<dbReference type="CDD" id="cd09487">
    <property type="entry name" value="SAM_superfamily"/>
    <property type="match status" value="1"/>
</dbReference>
<dbReference type="HOGENOM" id="CLU_2029557_0_0_1"/>
<dbReference type="PANTHER" id="PTHR10627">
    <property type="entry name" value="SCP160"/>
    <property type="match status" value="1"/>
</dbReference>
<dbReference type="OrthoDB" id="8188202at2759"/>
<evidence type="ECO:0000313" key="4">
    <source>
        <dbReference type="EnsemblMetazoa" id="PHUM286820-PA"/>
    </source>
</evidence>
<dbReference type="KEGG" id="phu:Phum_PHUM286820"/>
<dbReference type="EMBL" id="DS235271">
    <property type="protein sequence ID" value="EEB14196.1"/>
    <property type="molecule type" value="Genomic_DNA"/>
</dbReference>
<dbReference type="InterPro" id="IPR013761">
    <property type="entry name" value="SAM/pointed_sf"/>
</dbReference>
<dbReference type="EnsemblMetazoa" id="PHUM286820-RA">
    <property type="protein sequence ID" value="PHUM286820-PA"/>
    <property type="gene ID" value="PHUM286820"/>
</dbReference>
<keyword evidence="1" id="KW-0677">Repeat</keyword>
<accession>E0VLE0</accession>
<reference evidence="3" key="1">
    <citation type="submission" date="2007-04" db="EMBL/GenBank/DDBJ databases">
        <title>Annotation of Pediculus humanus corporis strain USDA.</title>
        <authorList>
            <person name="Kirkness E."/>
            <person name="Hannick L."/>
            <person name="Hass B."/>
            <person name="Bruggner R."/>
            <person name="Lawson D."/>
            <person name="Bidwell S."/>
            <person name="Joardar V."/>
            <person name="Caler E."/>
            <person name="Walenz B."/>
            <person name="Inman J."/>
            <person name="Schobel S."/>
            <person name="Galinsky K."/>
            <person name="Amedeo P."/>
            <person name="Strausberg R."/>
        </authorList>
    </citation>
    <scope>NUCLEOTIDE SEQUENCE</scope>
    <source>
        <strain evidence="3">USDA</strain>
    </source>
</reference>
<dbReference type="CTD" id="8229558"/>
<dbReference type="Proteomes" id="UP000009046">
    <property type="component" value="Unassembled WGS sequence"/>
</dbReference>
<dbReference type="SMART" id="SM00454">
    <property type="entry name" value="SAM"/>
    <property type="match status" value="1"/>
</dbReference>
<dbReference type="RefSeq" id="XP_002426934.1">
    <property type="nucleotide sequence ID" value="XM_002426889.1"/>
</dbReference>
<evidence type="ECO:0000256" key="1">
    <source>
        <dbReference type="ARBA" id="ARBA00022737"/>
    </source>
</evidence>
<dbReference type="SUPFAM" id="SSF47769">
    <property type="entry name" value="SAM/Pointed domain"/>
    <property type="match status" value="1"/>
</dbReference>
<organism>
    <name type="scientific">Pediculus humanus subsp. corporis</name>
    <name type="common">Body louse</name>
    <dbReference type="NCBI Taxonomy" id="121224"/>
    <lineage>
        <taxon>Eukaryota</taxon>
        <taxon>Metazoa</taxon>
        <taxon>Ecdysozoa</taxon>
        <taxon>Arthropoda</taxon>
        <taxon>Hexapoda</taxon>
        <taxon>Insecta</taxon>
        <taxon>Pterygota</taxon>
        <taxon>Neoptera</taxon>
        <taxon>Paraneoptera</taxon>
        <taxon>Psocodea</taxon>
        <taxon>Troctomorpha</taxon>
        <taxon>Phthiraptera</taxon>
        <taxon>Anoplura</taxon>
        <taxon>Pediculidae</taxon>
        <taxon>Pediculus</taxon>
    </lineage>
</organism>
<dbReference type="VEuPathDB" id="VectorBase:PHUM286820"/>
<dbReference type="Gene3D" id="1.10.150.50">
    <property type="entry name" value="Transcription Factor, Ets-1"/>
    <property type="match status" value="1"/>
</dbReference>